<dbReference type="EMBL" id="KN834851">
    <property type="protein sequence ID" value="KIK51949.1"/>
    <property type="molecule type" value="Genomic_DNA"/>
</dbReference>
<gene>
    <name evidence="3" type="ORF">GYMLUDRAFT_50242</name>
</gene>
<evidence type="ECO:0000256" key="2">
    <source>
        <dbReference type="SAM" id="SignalP"/>
    </source>
</evidence>
<keyword evidence="2" id="KW-0732">Signal</keyword>
<dbReference type="HOGENOM" id="CLU_1299845_0_0_1"/>
<evidence type="ECO:0000256" key="1">
    <source>
        <dbReference type="SAM" id="MobiDB-lite"/>
    </source>
</evidence>
<sequence length="261" mass="28255">MLLVARVAALCCILAGLLAVTASPLAIMEHDRRAPGGDLVILDKKYHHNQQGPAIWLMVRQGFTLLPNARGQKHYDVYDIPQKLSTAEKKPEITTFLCRLQFPTDGSKSKDEVFTAIKALKPTSVEEFITDILGIVQKYIKSDVTPKEKWLKAMKEPGQAEAGASGSQASGSKAPESNPPTQPQEPPKKSNIHDVLSSDPGKPDIQNAANPQQPAAGASGSQGSSSNPPNAQQAPKKSNIHDVLSSEPKKSDIHKVMNRWM</sequence>
<reference evidence="3 4" key="1">
    <citation type="submission" date="2014-04" db="EMBL/GenBank/DDBJ databases">
        <title>Evolutionary Origins and Diversification of the Mycorrhizal Mutualists.</title>
        <authorList>
            <consortium name="DOE Joint Genome Institute"/>
            <consortium name="Mycorrhizal Genomics Consortium"/>
            <person name="Kohler A."/>
            <person name="Kuo A."/>
            <person name="Nagy L.G."/>
            <person name="Floudas D."/>
            <person name="Copeland A."/>
            <person name="Barry K.W."/>
            <person name="Cichocki N."/>
            <person name="Veneault-Fourrey C."/>
            <person name="LaButti K."/>
            <person name="Lindquist E.A."/>
            <person name="Lipzen A."/>
            <person name="Lundell T."/>
            <person name="Morin E."/>
            <person name="Murat C."/>
            <person name="Riley R."/>
            <person name="Ohm R."/>
            <person name="Sun H."/>
            <person name="Tunlid A."/>
            <person name="Henrissat B."/>
            <person name="Grigoriev I.V."/>
            <person name="Hibbett D.S."/>
            <person name="Martin F."/>
        </authorList>
    </citation>
    <scope>NUCLEOTIDE SEQUENCE [LARGE SCALE GENOMIC DNA]</scope>
    <source>
        <strain evidence="3 4">FD-317 M1</strain>
    </source>
</reference>
<feature type="region of interest" description="Disordered" evidence="1">
    <location>
        <begin position="156"/>
        <end position="261"/>
    </location>
</feature>
<feature type="compositionally biased region" description="Low complexity" evidence="1">
    <location>
        <begin position="206"/>
        <end position="233"/>
    </location>
</feature>
<evidence type="ECO:0000313" key="4">
    <source>
        <dbReference type="Proteomes" id="UP000053593"/>
    </source>
</evidence>
<feature type="signal peptide" evidence="2">
    <location>
        <begin position="1"/>
        <end position="22"/>
    </location>
</feature>
<dbReference type="AlphaFoldDB" id="A0A0D0BQP8"/>
<accession>A0A0D0BQP8</accession>
<dbReference type="Proteomes" id="UP000053593">
    <property type="component" value="Unassembled WGS sequence"/>
</dbReference>
<keyword evidence="4" id="KW-1185">Reference proteome</keyword>
<evidence type="ECO:0000313" key="3">
    <source>
        <dbReference type="EMBL" id="KIK51949.1"/>
    </source>
</evidence>
<proteinExistence type="predicted"/>
<feature type="chain" id="PRO_5002224782" evidence="2">
    <location>
        <begin position="23"/>
        <end position="261"/>
    </location>
</feature>
<feature type="compositionally biased region" description="Low complexity" evidence="1">
    <location>
        <begin position="159"/>
        <end position="172"/>
    </location>
</feature>
<protein>
    <submittedName>
        <fullName evidence="3">Uncharacterized protein</fullName>
    </submittedName>
</protein>
<organism evidence="3 4">
    <name type="scientific">Collybiopsis luxurians FD-317 M1</name>
    <dbReference type="NCBI Taxonomy" id="944289"/>
    <lineage>
        <taxon>Eukaryota</taxon>
        <taxon>Fungi</taxon>
        <taxon>Dikarya</taxon>
        <taxon>Basidiomycota</taxon>
        <taxon>Agaricomycotina</taxon>
        <taxon>Agaricomycetes</taxon>
        <taxon>Agaricomycetidae</taxon>
        <taxon>Agaricales</taxon>
        <taxon>Marasmiineae</taxon>
        <taxon>Omphalotaceae</taxon>
        <taxon>Collybiopsis</taxon>
        <taxon>Collybiopsis luxurians</taxon>
    </lineage>
</organism>
<name>A0A0D0BQP8_9AGAR</name>